<evidence type="ECO:0000313" key="1">
    <source>
        <dbReference type="EMBL" id="AFZ22454.1"/>
    </source>
</evidence>
<dbReference type="HOGENOM" id="CLU_2989112_0_0_3"/>
<protein>
    <submittedName>
        <fullName evidence="1">Uncharacterized protein</fullName>
    </submittedName>
</protein>
<accession>K9WRP3</accession>
<gene>
    <name evidence="1" type="ORF">Cylst_0072</name>
</gene>
<sequence>MVAIKQLSKLKQVIEVIIFITSIDTEYSFKQAIFSEYVPCAGLNVVPMLLFLCLNFS</sequence>
<dbReference type="AlphaFoldDB" id="K9WRP3"/>
<organism evidence="1 2">
    <name type="scientific">Cylindrospermum stagnale PCC 7417</name>
    <dbReference type="NCBI Taxonomy" id="56107"/>
    <lineage>
        <taxon>Bacteria</taxon>
        <taxon>Bacillati</taxon>
        <taxon>Cyanobacteriota</taxon>
        <taxon>Cyanophyceae</taxon>
        <taxon>Nostocales</taxon>
        <taxon>Nostocaceae</taxon>
        <taxon>Cylindrospermum</taxon>
    </lineage>
</organism>
<evidence type="ECO:0000313" key="2">
    <source>
        <dbReference type="Proteomes" id="UP000010475"/>
    </source>
</evidence>
<name>K9WRP3_9NOST</name>
<proteinExistence type="predicted"/>
<dbReference type="EMBL" id="CP003642">
    <property type="protein sequence ID" value="AFZ22454.1"/>
    <property type="molecule type" value="Genomic_DNA"/>
</dbReference>
<reference evidence="1 2" key="1">
    <citation type="submission" date="2012-06" db="EMBL/GenBank/DDBJ databases">
        <title>Finished chromosome of genome of Cylindrospermum stagnale PCC 7417.</title>
        <authorList>
            <consortium name="US DOE Joint Genome Institute"/>
            <person name="Gugger M."/>
            <person name="Coursin T."/>
            <person name="Rippka R."/>
            <person name="Tandeau De Marsac N."/>
            <person name="Huntemann M."/>
            <person name="Wei C.-L."/>
            <person name="Han J."/>
            <person name="Detter J.C."/>
            <person name="Han C."/>
            <person name="Tapia R."/>
            <person name="Chen A."/>
            <person name="Kyrpides N."/>
            <person name="Mavromatis K."/>
            <person name="Markowitz V."/>
            <person name="Szeto E."/>
            <person name="Ivanova N."/>
            <person name="Pagani I."/>
            <person name="Pati A."/>
            <person name="Goodwin L."/>
            <person name="Nordberg H.P."/>
            <person name="Cantor M.N."/>
            <person name="Hua S.X."/>
            <person name="Woyke T."/>
            <person name="Kerfeld C.A."/>
        </authorList>
    </citation>
    <scope>NUCLEOTIDE SEQUENCE [LARGE SCALE GENOMIC DNA]</scope>
    <source>
        <strain evidence="1 2">PCC 7417</strain>
    </source>
</reference>
<dbReference type="STRING" id="56107.Cylst_0072"/>
<keyword evidence="2" id="KW-1185">Reference proteome</keyword>
<dbReference type="Proteomes" id="UP000010475">
    <property type="component" value="Chromosome"/>
</dbReference>
<dbReference type="KEGG" id="csg:Cylst_0072"/>